<evidence type="ECO:0000256" key="1">
    <source>
        <dbReference type="SAM" id="MobiDB-lite"/>
    </source>
</evidence>
<protein>
    <recommendedName>
        <fullName evidence="3">DUF4767 domain-containing protein</fullName>
    </recommendedName>
</protein>
<reference evidence="4" key="2">
    <citation type="submission" date="2024-03" db="EMBL/GenBank/DDBJ databases">
        <title>The Genome Sequence of Enterococcus sp. DIV0205d.</title>
        <authorList>
            <consortium name="The Broad Institute Genomics Platform"/>
            <consortium name="The Broad Institute Microbial Omics Core"/>
            <consortium name="The Broad Institute Genomic Center for Infectious Diseases"/>
            <person name="Earl A."/>
            <person name="Manson A."/>
            <person name="Gilmore M."/>
            <person name="Schwartman J."/>
            <person name="Shea T."/>
            <person name="Abouelleil A."/>
            <person name="Cao P."/>
            <person name="Chapman S."/>
            <person name="Cusick C."/>
            <person name="Young S."/>
            <person name="Neafsey D."/>
            <person name="Nusbaum C."/>
            <person name="Birren B."/>
        </authorList>
    </citation>
    <scope>NUCLEOTIDE SEQUENCE</scope>
    <source>
        <strain evidence="4">7F3_DIV0205</strain>
    </source>
</reference>
<dbReference type="InterPro" id="IPR031927">
    <property type="entry name" value="DUF4767"/>
</dbReference>
<accession>A0AAQ3W9Y9</accession>
<keyword evidence="2" id="KW-0732">Signal</keyword>
<feature type="chain" id="PRO_5043043225" description="DUF4767 domain-containing protein" evidence="2">
    <location>
        <begin position="24"/>
        <end position="308"/>
    </location>
</feature>
<evidence type="ECO:0000313" key="5">
    <source>
        <dbReference type="Proteomes" id="UP000194948"/>
    </source>
</evidence>
<dbReference type="EMBL" id="CP147244">
    <property type="protein sequence ID" value="WYK00847.1"/>
    <property type="molecule type" value="Genomic_DNA"/>
</dbReference>
<evidence type="ECO:0000259" key="3">
    <source>
        <dbReference type="Pfam" id="PF15983"/>
    </source>
</evidence>
<sequence length="308" mass="34359">MKKVLIGVSSFLLVGLVTGCSNDNGTTSTTSEVTATTTSDKKQAEYDSAMAKGKEAIVDKDMSKAIAAFQLALEYNKDSKDAPILIEQSKLYKEVVSLKEKKDYSKALKKLTELTDAKDGSQALKQYGKELTEEINKEVIKEREESKKESEKEAVPKKEVAETKTTVEETITPKWNPQKKAELAAFMASWGTTMGQNYREYYPGNEVSFYGTYYPSVLNNNTYDGVPIQWSYDGMTANTHNVVGIYSDIDTAVPRKEMGNHLYLFVLYNGQPSVLITMQNQGNNENVLYFDQTQNADLINGFTQIVGN</sequence>
<organism evidence="4 5">
    <name type="scientific">Candidatus Enterococcus palustris</name>
    <dbReference type="NCBI Taxonomy" id="1834189"/>
    <lineage>
        <taxon>Bacteria</taxon>
        <taxon>Bacillati</taxon>
        <taxon>Bacillota</taxon>
        <taxon>Bacilli</taxon>
        <taxon>Lactobacillales</taxon>
        <taxon>Enterococcaceae</taxon>
        <taxon>Enterococcus</taxon>
    </lineage>
</organism>
<feature type="region of interest" description="Disordered" evidence="1">
    <location>
        <begin position="141"/>
        <end position="169"/>
    </location>
</feature>
<proteinExistence type="predicted"/>
<dbReference type="AlphaFoldDB" id="A0AAQ3W9Y9"/>
<gene>
    <name evidence="4" type="ORF">A5821_001973</name>
</gene>
<dbReference type="Pfam" id="PF15983">
    <property type="entry name" value="DUF4767"/>
    <property type="match status" value="1"/>
</dbReference>
<dbReference type="RefSeq" id="WP_086314406.1">
    <property type="nucleotide sequence ID" value="NZ_CP147244.1"/>
</dbReference>
<feature type="domain" description="DUF4767" evidence="3">
    <location>
        <begin position="174"/>
        <end position="306"/>
    </location>
</feature>
<name>A0AAQ3W9Y9_9ENTE</name>
<keyword evidence="5" id="KW-1185">Reference proteome</keyword>
<evidence type="ECO:0000256" key="2">
    <source>
        <dbReference type="SAM" id="SignalP"/>
    </source>
</evidence>
<evidence type="ECO:0000313" key="4">
    <source>
        <dbReference type="EMBL" id="WYK00847.1"/>
    </source>
</evidence>
<dbReference type="PROSITE" id="PS51257">
    <property type="entry name" value="PROKAR_LIPOPROTEIN"/>
    <property type="match status" value="1"/>
</dbReference>
<dbReference type="Proteomes" id="UP000194948">
    <property type="component" value="Chromosome"/>
</dbReference>
<feature type="compositionally biased region" description="Basic and acidic residues" evidence="1">
    <location>
        <begin position="141"/>
        <end position="167"/>
    </location>
</feature>
<feature type="signal peptide" evidence="2">
    <location>
        <begin position="1"/>
        <end position="23"/>
    </location>
</feature>
<reference evidence="4" key="1">
    <citation type="submission" date="2017-05" db="EMBL/GenBank/DDBJ databases">
        <authorList>
            <consortium name="The Broad Institute Genomics Platform"/>
            <consortium name="The Broad Institute Genomic Center for Infectious Diseases"/>
            <person name="Earl A."/>
            <person name="Manson A."/>
            <person name="Schwartman J."/>
            <person name="Gilmore M."/>
            <person name="Abouelleil A."/>
            <person name="Cao P."/>
            <person name="Chapman S."/>
            <person name="Cusick C."/>
            <person name="Shea T."/>
            <person name="Young S."/>
            <person name="Neafsey D."/>
            <person name="Nusbaum C."/>
            <person name="Birren B."/>
        </authorList>
    </citation>
    <scope>NUCLEOTIDE SEQUENCE</scope>
    <source>
        <strain evidence="4">7F3_DIV0205</strain>
    </source>
</reference>